<name>A0A502EH84_9MYCO</name>
<dbReference type="PANTHER" id="PTHR43162">
    <property type="match status" value="1"/>
</dbReference>
<comment type="caution">
    <text evidence="3">The sequence shown here is derived from an EMBL/GenBank/DDBJ whole genome shotgun (WGS) entry which is preliminary data.</text>
</comment>
<dbReference type="InterPro" id="IPR016040">
    <property type="entry name" value="NAD(P)-bd_dom"/>
</dbReference>
<dbReference type="InterPro" id="IPR036291">
    <property type="entry name" value="NAD(P)-bd_dom_sf"/>
</dbReference>
<dbReference type="Proteomes" id="UP000320095">
    <property type="component" value="Unassembled WGS sequence"/>
</dbReference>
<evidence type="ECO:0000259" key="2">
    <source>
        <dbReference type="Pfam" id="PF13460"/>
    </source>
</evidence>
<dbReference type="RefSeq" id="WP_140689187.1">
    <property type="nucleotide sequence ID" value="NZ_RCZG01000002.1"/>
</dbReference>
<feature type="region of interest" description="Disordered" evidence="1">
    <location>
        <begin position="322"/>
        <end position="348"/>
    </location>
</feature>
<dbReference type="AlphaFoldDB" id="A0A502EH84"/>
<dbReference type="InterPro" id="IPR051604">
    <property type="entry name" value="Ergot_Alk_Oxidoreductase"/>
</dbReference>
<feature type="domain" description="NAD(P)-binding" evidence="2">
    <location>
        <begin position="10"/>
        <end position="189"/>
    </location>
</feature>
<dbReference type="Gene3D" id="3.40.50.720">
    <property type="entry name" value="NAD(P)-binding Rossmann-like Domain"/>
    <property type="match status" value="1"/>
</dbReference>
<dbReference type="Pfam" id="PF13460">
    <property type="entry name" value="NAD_binding_10"/>
    <property type="match status" value="1"/>
</dbReference>
<evidence type="ECO:0000313" key="3">
    <source>
        <dbReference type="EMBL" id="TPG35856.1"/>
    </source>
</evidence>
<evidence type="ECO:0000313" key="4">
    <source>
        <dbReference type="Proteomes" id="UP000320095"/>
    </source>
</evidence>
<reference evidence="3 4" key="1">
    <citation type="journal article" date="2019" name="Environ. Microbiol.">
        <title>Species interactions and distinct microbial communities in high Arctic permafrost affected cryosols are associated with the CH4 and CO2 gas fluxes.</title>
        <authorList>
            <person name="Altshuler I."/>
            <person name="Hamel J."/>
            <person name="Turney S."/>
            <person name="Magnuson E."/>
            <person name="Levesque R."/>
            <person name="Greer C."/>
            <person name="Whyte L.G."/>
        </authorList>
    </citation>
    <scope>NUCLEOTIDE SEQUENCE [LARGE SCALE GENOMIC DNA]</scope>
    <source>
        <strain evidence="3 4">S5.20</strain>
    </source>
</reference>
<gene>
    <name evidence="3" type="ORF">EAH80_07375</name>
</gene>
<dbReference type="PANTHER" id="PTHR43162:SF1">
    <property type="entry name" value="PRESTALK A DIFFERENTIATION PROTEIN A"/>
    <property type="match status" value="1"/>
</dbReference>
<protein>
    <submittedName>
        <fullName evidence="3">NAD-dependent epimerase/dehydratase family protein</fullName>
    </submittedName>
</protein>
<dbReference type="OrthoDB" id="285016at2"/>
<accession>A0A502EH84</accession>
<evidence type="ECO:0000256" key="1">
    <source>
        <dbReference type="SAM" id="MobiDB-lite"/>
    </source>
</evidence>
<organism evidence="3 4">
    <name type="scientific">Mycolicibacterium hodleri</name>
    <dbReference type="NCBI Taxonomy" id="49897"/>
    <lineage>
        <taxon>Bacteria</taxon>
        <taxon>Bacillati</taxon>
        <taxon>Actinomycetota</taxon>
        <taxon>Actinomycetes</taxon>
        <taxon>Mycobacteriales</taxon>
        <taxon>Mycobacteriaceae</taxon>
        <taxon>Mycolicibacterium</taxon>
    </lineage>
</organism>
<keyword evidence="4" id="KW-1185">Reference proteome</keyword>
<sequence>MNNPTILVAGATGKTGGAVVDLLLARGYPVRAAVRGEDARSAALRARGAETSIVDVFDADQWFDAMKGAQRVYHVGFFDPFMVQSAAAFAVAARQARLESVVQLSQWLAGPHHPALATRQSWLIDQMFAAIPGIAHTIVNPGYFADNYLRLMDFAAVLGVLPVLTGDSKNAPPANEDIARVAVAALADPDRHGGKRYRPTGLTLMSAYDMVPVIGSVLGRRVRAFDMPWWMFNRAARLQGVAPADLVALRHYIVDHEQGAFAYGAPNDVVAEVTGTPAEPFEVTVTRYAGMPFARRTGVNRRRVIRDFLRTPLRRGFDLERYEMGEPPAPNPRYAMQDEQWKARVGGQ</sequence>
<dbReference type="SUPFAM" id="SSF51735">
    <property type="entry name" value="NAD(P)-binding Rossmann-fold domains"/>
    <property type="match status" value="1"/>
</dbReference>
<dbReference type="Gene3D" id="3.90.25.10">
    <property type="entry name" value="UDP-galactose 4-epimerase, domain 1"/>
    <property type="match status" value="1"/>
</dbReference>
<proteinExistence type="predicted"/>
<dbReference type="EMBL" id="RCZG01000002">
    <property type="protein sequence ID" value="TPG35856.1"/>
    <property type="molecule type" value="Genomic_DNA"/>
</dbReference>